<dbReference type="PANTHER" id="PTHR38111">
    <property type="entry name" value="ZN(2)-C6 FUNGAL-TYPE DOMAIN-CONTAINING PROTEIN-RELATED"/>
    <property type="match status" value="1"/>
</dbReference>
<dbReference type="InterPro" id="IPR053178">
    <property type="entry name" value="Osmoadaptation_assoc"/>
</dbReference>
<organism evidence="1 2">
    <name type="scientific">Myriangium duriaei CBS 260.36</name>
    <dbReference type="NCBI Taxonomy" id="1168546"/>
    <lineage>
        <taxon>Eukaryota</taxon>
        <taxon>Fungi</taxon>
        <taxon>Dikarya</taxon>
        <taxon>Ascomycota</taxon>
        <taxon>Pezizomycotina</taxon>
        <taxon>Dothideomycetes</taxon>
        <taxon>Dothideomycetidae</taxon>
        <taxon>Myriangiales</taxon>
        <taxon>Myriangiaceae</taxon>
        <taxon>Myriangium</taxon>
    </lineage>
</organism>
<keyword evidence="2" id="KW-1185">Reference proteome</keyword>
<evidence type="ECO:0000313" key="1">
    <source>
        <dbReference type="EMBL" id="KAF2152803.1"/>
    </source>
</evidence>
<accession>A0A9P4MH49</accession>
<dbReference type="EMBL" id="ML996086">
    <property type="protein sequence ID" value="KAF2152803.1"/>
    <property type="molecule type" value="Genomic_DNA"/>
</dbReference>
<gene>
    <name evidence="1" type="ORF">K461DRAFT_153209</name>
</gene>
<sequence length="532" mass="59195">MAHTRFEWLQVTGETSRGHCQVRIDAASVSKQRSHIMKEFRRKEASIRKKKKARECSRREQLVKSQKASKAIVIDQNDAQAGPEHLAAIQYRSRSSPRLSSANIYGRPLCSSSTSVVQATDVSLQFQDLFDYHQTNLCPQNTFNFDLNSSFLSSAWRAGWVEAMVIAHFPKACRNSPTICDQACRWATPQSPAMQAANDTMALLAIGTTHKDERILRNAQQMHLLAVRALYLDLNLPRKFCVGTFATALDLLVCQLYSPIAQGVRGLESHMAGIHAIARACYTGSPPTGPKLVIDKFYRLFTIFSSLTYRKRISPETLTVILGATVPPPNSLDALLNMCASLPALLEDSDMVKAGKADDSSTKDLYEMLEQVKDALTAWCKKSRPPTTTYGPQASDLFAGCLHFETFLDANVAIFYWSTMLKIKEALYDVELHMTGLEESSRAPAIAASVDECAVMVCRTLSCLLAEADTPLCKGATLSAPLHLLRSWYDRRSNMVGLRHCNSLSDQLSNELEYFNTDALLPFSFQALLWLT</sequence>
<dbReference type="AlphaFoldDB" id="A0A9P4MH49"/>
<comment type="caution">
    <text evidence="1">The sequence shown here is derived from an EMBL/GenBank/DDBJ whole genome shotgun (WGS) entry which is preliminary data.</text>
</comment>
<dbReference type="Proteomes" id="UP000799439">
    <property type="component" value="Unassembled WGS sequence"/>
</dbReference>
<evidence type="ECO:0000313" key="2">
    <source>
        <dbReference type="Proteomes" id="UP000799439"/>
    </source>
</evidence>
<protein>
    <submittedName>
        <fullName evidence="1">Uncharacterized protein</fullName>
    </submittedName>
</protein>
<proteinExistence type="predicted"/>
<name>A0A9P4MH49_9PEZI</name>
<dbReference type="OrthoDB" id="3842503at2759"/>
<reference evidence="1" key="1">
    <citation type="journal article" date="2020" name="Stud. Mycol.">
        <title>101 Dothideomycetes genomes: a test case for predicting lifestyles and emergence of pathogens.</title>
        <authorList>
            <person name="Haridas S."/>
            <person name="Albert R."/>
            <person name="Binder M."/>
            <person name="Bloem J."/>
            <person name="Labutti K."/>
            <person name="Salamov A."/>
            <person name="Andreopoulos B."/>
            <person name="Baker S."/>
            <person name="Barry K."/>
            <person name="Bills G."/>
            <person name="Bluhm B."/>
            <person name="Cannon C."/>
            <person name="Castanera R."/>
            <person name="Culley D."/>
            <person name="Daum C."/>
            <person name="Ezra D."/>
            <person name="Gonzalez J."/>
            <person name="Henrissat B."/>
            <person name="Kuo A."/>
            <person name="Liang C."/>
            <person name="Lipzen A."/>
            <person name="Lutzoni F."/>
            <person name="Magnuson J."/>
            <person name="Mondo S."/>
            <person name="Nolan M."/>
            <person name="Ohm R."/>
            <person name="Pangilinan J."/>
            <person name="Park H.-J."/>
            <person name="Ramirez L."/>
            <person name="Alfaro M."/>
            <person name="Sun H."/>
            <person name="Tritt A."/>
            <person name="Yoshinaga Y."/>
            <person name="Zwiers L.-H."/>
            <person name="Turgeon B."/>
            <person name="Goodwin S."/>
            <person name="Spatafora J."/>
            <person name="Crous P."/>
            <person name="Grigoriev I."/>
        </authorList>
    </citation>
    <scope>NUCLEOTIDE SEQUENCE</scope>
    <source>
        <strain evidence="1">CBS 260.36</strain>
    </source>
</reference>
<dbReference type="PANTHER" id="PTHR38111:SF2">
    <property type="entry name" value="FINGER DOMAIN PROTEIN, PUTATIVE (AFU_ORTHOLOGUE AFUA_1G01560)-RELATED"/>
    <property type="match status" value="1"/>
</dbReference>